<dbReference type="InterPro" id="IPR050706">
    <property type="entry name" value="Cyclic-di-GMP_PDE-like"/>
</dbReference>
<dbReference type="SMART" id="SM00052">
    <property type="entry name" value="EAL"/>
    <property type="match status" value="1"/>
</dbReference>
<sequence>MTTPPPPREPGPPPAGEAELSATDQAESLLRTIPIGFAGSVLPAMLLAWELRERAPGALLATWFGAILVAHGLRLGVWYAARDELHAGRDGARWLRWLRLSVFALGLVWAMLPLLPARASAFDELLVAAVIAAVCGAGAAQQSSDATSSLLFMLPPALSSTMRLFLSGDATLQPIGALALLYYGYLALAGQRTESSFVGLSRLRARAAHQSLHDALTGLPNRLALNLRLHDALARARRAGTQVAVGYIDLDGFKEVNDRHGHAAGDTLLRELAARWSAQQRASELIARLGGDEFVVVIEELDPAQAAAQLGAVFSRIHEAGTAPVALAGGASAQVGMTLGVARYPLDATEPDRLLRVADASMYQLKQHKATRDNWWQFGISDAADAPERELPPYGADAAAVLVEHAAWTARINADYAQTLAHERRGDAGAGVEAAQATRHDALDDEQLEQLRLLVAPDTTREALQQGARQLGTLHCLAGVSGSSLARASVTYRTMLADALGGARLSASRRWQLLRIIDARAHDALQAEFAAAEDVTQAYMQTLSRPRPDAGTRWSDASQREIDFIAALPGIVAVALIRPDRAGELVVERSAAHDGEAQLSALFARGRLPSLDPQTRNGHSATADAWRTLQTQRVGDWAHDAQVATWRDAGVALHVRAEVAVPFGGRDARAIGVLTLFGEQHGQFATSWMRQWAVGLQRRFEAIWTQCHAPPGAAVLSQEQARALHGQLFGGGLEMHGQPIVALRGRRTVGIEALARLRMPDGQLLEPAAFLPSLGEVELDRLFRLGLEQALAALSAADVDLSINLPASTLLGSDCTELIADALRRHGVAPRRLTLELMEAQAFDSQAHGAAVERLRALGVQLAMDDLGTGYSSIERLADLHFDSIKIDQALIARLYDAPLQTVTLTGTLVQLGAELGQSVVVEGVADPAMIEVAAVFGADQVQGYAICPPLPLPAMRDWVESHRDVADADGAGGPLRTYAGALAYHWRYVHMNSGHHPQTAETCALHAFLLAHGLADSEPAAWHAAVHRADGDTDGASRRLLAWLAGEVSASRDAPRDTRT</sequence>
<dbReference type="PANTHER" id="PTHR33121">
    <property type="entry name" value="CYCLIC DI-GMP PHOSPHODIESTERASE PDEF"/>
    <property type="match status" value="1"/>
</dbReference>
<dbReference type="InterPro" id="IPR043128">
    <property type="entry name" value="Rev_trsase/Diguanyl_cyclase"/>
</dbReference>
<evidence type="ECO:0000259" key="3">
    <source>
        <dbReference type="PROSITE" id="PS50887"/>
    </source>
</evidence>
<evidence type="ECO:0000313" key="4">
    <source>
        <dbReference type="EMBL" id="OIQ92338.1"/>
    </source>
</evidence>
<dbReference type="AlphaFoldDB" id="A0A1J5RAK9"/>
<feature type="transmembrane region" description="Helical" evidence="1">
    <location>
        <begin position="122"/>
        <end position="140"/>
    </location>
</feature>
<dbReference type="InterPro" id="IPR035919">
    <property type="entry name" value="EAL_sf"/>
</dbReference>
<dbReference type="Gene3D" id="3.30.70.270">
    <property type="match status" value="1"/>
</dbReference>
<dbReference type="Gene3D" id="3.20.20.450">
    <property type="entry name" value="EAL domain"/>
    <property type="match status" value="1"/>
</dbReference>
<dbReference type="SUPFAM" id="SSF55781">
    <property type="entry name" value="GAF domain-like"/>
    <property type="match status" value="1"/>
</dbReference>
<reference evidence="4" key="1">
    <citation type="submission" date="2016-10" db="EMBL/GenBank/DDBJ databases">
        <title>Sequence of Gallionella enrichment culture.</title>
        <authorList>
            <person name="Poehlein A."/>
            <person name="Muehling M."/>
            <person name="Daniel R."/>
        </authorList>
    </citation>
    <scope>NUCLEOTIDE SEQUENCE</scope>
</reference>
<feature type="transmembrane region" description="Helical" evidence="1">
    <location>
        <begin position="33"/>
        <end position="51"/>
    </location>
</feature>
<dbReference type="PROSITE" id="PS50887">
    <property type="entry name" value="GGDEF"/>
    <property type="match status" value="1"/>
</dbReference>
<dbReference type="PROSITE" id="PS50883">
    <property type="entry name" value="EAL"/>
    <property type="match status" value="1"/>
</dbReference>
<keyword evidence="1" id="KW-0472">Membrane</keyword>
<feature type="domain" description="EAL" evidence="2">
    <location>
        <begin position="713"/>
        <end position="964"/>
    </location>
</feature>
<dbReference type="InterPro" id="IPR029787">
    <property type="entry name" value="Nucleotide_cyclase"/>
</dbReference>
<dbReference type="GO" id="GO:0071111">
    <property type="term" value="F:cyclic-guanylate-specific phosphodiesterase activity"/>
    <property type="evidence" value="ECO:0007669"/>
    <property type="project" value="InterPro"/>
</dbReference>
<dbReference type="NCBIfam" id="TIGR00254">
    <property type="entry name" value="GGDEF"/>
    <property type="match status" value="1"/>
</dbReference>
<keyword evidence="1" id="KW-0812">Transmembrane</keyword>
<organism evidence="4">
    <name type="scientific">mine drainage metagenome</name>
    <dbReference type="NCBI Taxonomy" id="410659"/>
    <lineage>
        <taxon>unclassified sequences</taxon>
        <taxon>metagenomes</taxon>
        <taxon>ecological metagenomes</taxon>
    </lineage>
</organism>
<dbReference type="Gene3D" id="3.30.450.40">
    <property type="match status" value="1"/>
</dbReference>
<protein>
    <submittedName>
        <fullName evidence="4">Putative diguanylate cyclase YeaP</fullName>
        <ecNumber evidence="4">2.7.7.65</ecNumber>
    </submittedName>
</protein>
<dbReference type="Pfam" id="PF00990">
    <property type="entry name" value="GGDEF"/>
    <property type="match status" value="1"/>
</dbReference>
<dbReference type="CDD" id="cd01948">
    <property type="entry name" value="EAL"/>
    <property type="match status" value="1"/>
</dbReference>
<dbReference type="InterPro" id="IPR029016">
    <property type="entry name" value="GAF-like_dom_sf"/>
</dbReference>
<evidence type="ECO:0000256" key="1">
    <source>
        <dbReference type="SAM" id="Phobius"/>
    </source>
</evidence>
<name>A0A1J5RAK9_9ZZZZ</name>
<dbReference type="SUPFAM" id="SSF141868">
    <property type="entry name" value="EAL domain-like"/>
    <property type="match status" value="1"/>
</dbReference>
<keyword evidence="4" id="KW-0548">Nucleotidyltransferase</keyword>
<feature type="transmembrane region" description="Helical" evidence="1">
    <location>
        <begin position="58"/>
        <end position="77"/>
    </location>
</feature>
<evidence type="ECO:0000259" key="2">
    <source>
        <dbReference type="PROSITE" id="PS50883"/>
    </source>
</evidence>
<gene>
    <name evidence="4" type="primary">yeaP_3</name>
    <name evidence="4" type="ORF">GALL_257040</name>
</gene>
<feature type="domain" description="GGDEF" evidence="3">
    <location>
        <begin position="241"/>
        <end position="380"/>
    </location>
</feature>
<feature type="transmembrane region" description="Helical" evidence="1">
    <location>
        <begin position="97"/>
        <end position="115"/>
    </location>
</feature>
<dbReference type="InterPro" id="IPR001633">
    <property type="entry name" value="EAL_dom"/>
</dbReference>
<keyword evidence="4" id="KW-0808">Transferase</keyword>
<dbReference type="CDD" id="cd01949">
    <property type="entry name" value="GGDEF"/>
    <property type="match status" value="1"/>
</dbReference>
<dbReference type="EC" id="2.7.7.65" evidence="4"/>
<dbReference type="Pfam" id="PF00563">
    <property type="entry name" value="EAL"/>
    <property type="match status" value="1"/>
</dbReference>
<dbReference type="SUPFAM" id="SSF55073">
    <property type="entry name" value="Nucleotide cyclase"/>
    <property type="match status" value="1"/>
</dbReference>
<dbReference type="InterPro" id="IPR000160">
    <property type="entry name" value="GGDEF_dom"/>
</dbReference>
<dbReference type="EMBL" id="MLJW01000234">
    <property type="protein sequence ID" value="OIQ92338.1"/>
    <property type="molecule type" value="Genomic_DNA"/>
</dbReference>
<accession>A0A1J5RAK9</accession>
<comment type="caution">
    <text evidence="4">The sequence shown here is derived from an EMBL/GenBank/DDBJ whole genome shotgun (WGS) entry which is preliminary data.</text>
</comment>
<proteinExistence type="predicted"/>
<dbReference type="PANTHER" id="PTHR33121:SF70">
    <property type="entry name" value="SIGNALING PROTEIN YKOW"/>
    <property type="match status" value="1"/>
</dbReference>
<keyword evidence="1" id="KW-1133">Transmembrane helix</keyword>
<dbReference type="SMART" id="SM00267">
    <property type="entry name" value="GGDEF"/>
    <property type="match status" value="1"/>
</dbReference>
<dbReference type="GO" id="GO:0052621">
    <property type="term" value="F:diguanylate cyclase activity"/>
    <property type="evidence" value="ECO:0007669"/>
    <property type="project" value="UniProtKB-EC"/>
</dbReference>